<organism evidence="1 2">
    <name type="scientific">Trichomonas vaginalis (strain ATCC PRA-98 / G3)</name>
    <dbReference type="NCBI Taxonomy" id="412133"/>
    <lineage>
        <taxon>Eukaryota</taxon>
        <taxon>Metamonada</taxon>
        <taxon>Parabasalia</taxon>
        <taxon>Trichomonadida</taxon>
        <taxon>Trichomonadidae</taxon>
        <taxon>Trichomonas</taxon>
    </lineage>
</organism>
<evidence type="ECO:0000313" key="1">
    <source>
        <dbReference type="EMBL" id="EAY03687.1"/>
    </source>
</evidence>
<dbReference type="Proteomes" id="UP000001542">
    <property type="component" value="Unassembled WGS sequence"/>
</dbReference>
<name>A2EUI5_TRIV3</name>
<keyword evidence="2" id="KW-1185">Reference proteome</keyword>
<dbReference type="VEuPathDB" id="TrichDB:TVAG_031860"/>
<reference evidence="1" key="1">
    <citation type="submission" date="2006-10" db="EMBL/GenBank/DDBJ databases">
        <authorList>
            <person name="Amadeo P."/>
            <person name="Zhao Q."/>
            <person name="Wortman J."/>
            <person name="Fraser-Liggett C."/>
            <person name="Carlton J."/>
        </authorList>
    </citation>
    <scope>NUCLEOTIDE SEQUENCE</scope>
    <source>
        <strain evidence="1">G3</strain>
    </source>
</reference>
<dbReference type="KEGG" id="tva:4761533"/>
<dbReference type="EMBL" id="DS113497">
    <property type="protein sequence ID" value="EAY03687.1"/>
    <property type="molecule type" value="Genomic_DNA"/>
</dbReference>
<accession>A2EUI5</accession>
<dbReference type="VEuPathDB" id="TrichDB:TVAGG3_0363350"/>
<protein>
    <submittedName>
        <fullName evidence="1">Uncharacterized protein</fullName>
    </submittedName>
</protein>
<evidence type="ECO:0000313" key="2">
    <source>
        <dbReference type="Proteomes" id="UP000001542"/>
    </source>
</evidence>
<dbReference type="RefSeq" id="XP_001315910.1">
    <property type="nucleotide sequence ID" value="XM_001315875.1"/>
</dbReference>
<dbReference type="TCDB" id="9.B.61.1.2">
    <property type="family name" value="the putative pore-forming hydrogenosomal membrane protein hmp35 (hmp35) family"/>
</dbReference>
<dbReference type="InParanoid" id="A2EUI5"/>
<gene>
    <name evidence="1" type="ORF">TVAG_031860</name>
</gene>
<proteinExistence type="predicted"/>
<reference evidence="1" key="2">
    <citation type="journal article" date="2007" name="Science">
        <title>Draft genome sequence of the sexually transmitted pathogen Trichomonas vaginalis.</title>
        <authorList>
            <person name="Carlton J.M."/>
            <person name="Hirt R.P."/>
            <person name="Silva J.C."/>
            <person name="Delcher A.L."/>
            <person name="Schatz M."/>
            <person name="Zhao Q."/>
            <person name="Wortman J.R."/>
            <person name="Bidwell S.L."/>
            <person name="Alsmark U.C.M."/>
            <person name="Besteiro S."/>
            <person name="Sicheritz-Ponten T."/>
            <person name="Noel C.J."/>
            <person name="Dacks J.B."/>
            <person name="Foster P.G."/>
            <person name="Simillion C."/>
            <person name="Van de Peer Y."/>
            <person name="Miranda-Saavedra D."/>
            <person name="Barton G.J."/>
            <person name="Westrop G.D."/>
            <person name="Mueller S."/>
            <person name="Dessi D."/>
            <person name="Fiori P.L."/>
            <person name="Ren Q."/>
            <person name="Paulsen I."/>
            <person name="Zhang H."/>
            <person name="Bastida-Corcuera F.D."/>
            <person name="Simoes-Barbosa A."/>
            <person name="Brown M.T."/>
            <person name="Hayes R.D."/>
            <person name="Mukherjee M."/>
            <person name="Okumura C.Y."/>
            <person name="Schneider R."/>
            <person name="Smith A.J."/>
            <person name="Vanacova S."/>
            <person name="Villalvazo M."/>
            <person name="Haas B.J."/>
            <person name="Pertea M."/>
            <person name="Feldblyum T.V."/>
            <person name="Utterback T.R."/>
            <person name="Shu C.L."/>
            <person name="Osoegawa K."/>
            <person name="de Jong P.J."/>
            <person name="Hrdy I."/>
            <person name="Horvathova L."/>
            <person name="Zubacova Z."/>
            <person name="Dolezal P."/>
            <person name="Malik S.B."/>
            <person name="Logsdon J.M. Jr."/>
            <person name="Henze K."/>
            <person name="Gupta A."/>
            <person name="Wang C.C."/>
            <person name="Dunne R.L."/>
            <person name="Upcroft J.A."/>
            <person name="Upcroft P."/>
            <person name="White O."/>
            <person name="Salzberg S.L."/>
            <person name="Tang P."/>
            <person name="Chiu C.-H."/>
            <person name="Lee Y.-S."/>
            <person name="Embley T.M."/>
            <person name="Coombs G.H."/>
            <person name="Mottram J.C."/>
            <person name="Tachezy J."/>
            <person name="Fraser-Liggett C.M."/>
            <person name="Johnson P.J."/>
        </authorList>
    </citation>
    <scope>NUCLEOTIDE SEQUENCE [LARGE SCALE GENOMIC DNA]</scope>
    <source>
        <strain evidence="1">G3</strain>
    </source>
</reference>
<sequence>MEPIKYEKLGKKFTEIEFKPGVAVTLKQKKAECVLSVDEKIENPALSAEFKVKKAGKAIVGFAEGKPQISIIPKLDKIKTELTINPLENTFVFSTKKKIKKMKTKAIFGFDSAKLAPSLLLMPKFKVNKMKVHADILLKKPEEDLPPVLFDAQAKIKKVNFVACFDEESKEYQAGVFAKIAKKLHAGALFHFQPTQENLLASIDLYSKLKYKGHKAGLIVSSLQTGKFNAQGKLGKKVKYGLNVNYDKDINGSFGIKADLKKMDLNLVLKATKEAEKEITPGLLGEAKFKIKKLGKAKVGLSIPNLSDAKEINYFVNLKIKD</sequence>
<dbReference type="AlphaFoldDB" id="A2EUI5"/>